<dbReference type="InterPro" id="IPR013873">
    <property type="entry name" value="Cdc37_C"/>
</dbReference>
<dbReference type="SMART" id="SM01069">
    <property type="entry name" value="CDC37_C"/>
    <property type="match status" value="1"/>
</dbReference>
<dbReference type="Pfam" id="PF08564">
    <property type="entry name" value="CDC37_C"/>
    <property type="match status" value="1"/>
</dbReference>
<evidence type="ECO:0000259" key="9">
    <source>
        <dbReference type="SMART" id="SM01071"/>
    </source>
</evidence>
<dbReference type="EMBL" id="JAVHNS010000004">
    <property type="protein sequence ID" value="KAK6358419.1"/>
    <property type="molecule type" value="Genomic_DNA"/>
</dbReference>
<reference evidence="10 11" key="1">
    <citation type="submission" date="2019-10" db="EMBL/GenBank/DDBJ databases">
        <authorList>
            <person name="Palmer J.M."/>
        </authorList>
    </citation>
    <scope>NUCLEOTIDE SEQUENCE [LARGE SCALE GENOMIC DNA]</scope>
    <source>
        <strain evidence="10 11">TWF730</strain>
    </source>
</reference>
<dbReference type="GO" id="GO:0005737">
    <property type="term" value="C:cytoplasm"/>
    <property type="evidence" value="ECO:0007669"/>
    <property type="project" value="UniProtKB-SubCell"/>
</dbReference>
<dbReference type="InterPro" id="IPR013855">
    <property type="entry name" value="Cdc37_N_dom"/>
</dbReference>
<name>A0AAV9V983_9PEZI</name>
<feature type="region of interest" description="Disordered" evidence="6">
    <location>
        <begin position="76"/>
        <end position="99"/>
    </location>
</feature>
<feature type="compositionally biased region" description="Acidic residues" evidence="6">
    <location>
        <begin position="521"/>
        <end position="534"/>
    </location>
</feature>
<dbReference type="PANTHER" id="PTHR12800:SF4">
    <property type="entry name" value="HSP90 CO-CHAPERONE CDC37"/>
    <property type="match status" value="1"/>
</dbReference>
<evidence type="ECO:0000256" key="5">
    <source>
        <dbReference type="ARBA" id="ARBA00031396"/>
    </source>
</evidence>
<evidence type="ECO:0000313" key="10">
    <source>
        <dbReference type="EMBL" id="KAK6358419.1"/>
    </source>
</evidence>
<organism evidence="10 11">
    <name type="scientific">Orbilia blumenaviensis</name>
    <dbReference type="NCBI Taxonomy" id="1796055"/>
    <lineage>
        <taxon>Eukaryota</taxon>
        <taxon>Fungi</taxon>
        <taxon>Dikarya</taxon>
        <taxon>Ascomycota</taxon>
        <taxon>Pezizomycotina</taxon>
        <taxon>Orbiliomycetes</taxon>
        <taxon>Orbiliales</taxon>
        <taxon>Orbiliaceae</taxon>
        <taxon>Orbilia</taxon>
    </lineage>
</organism>
<comment type="similarity">
    <text evidence="2">Belongs to the CDC37 family.</text>
</comment>
<keyword evidence="11" id="KW-1185">Reference proteome</keyword>
<feature type="compositionally biased region" description="Basic and acidic residues" evidence="6">
    <location>
        <begin position="76"/>
        <end position="88"/>
    </location>
</feature>
<dbReference type="InterPro" id="IPR013874">
    <property type="entry name" value="Cdc37_Hsp90-bd"/>
</dbReference>
<feature type="compositionally biased region" description="Low complexity" evidence="6">
    <location>
        <begin position="242"/>
        <end position="256"/>
    </location>
</feature>
<comment type="subcellular location">
    <subcellularLocation>
        <location evidence="1">Cytoplasm</location>
    </subcellularLocation>
</comment>
<dbReference type="Proteomes" id="UP001373714">
    <property type="component" value="Unassembled WGS sequence"/>
</dbReference>
<evidence type="ECO:0000313" key="11">
    <source>
        <dbReference type="Proteomes" id="UP001373714"/>
    </source>
</evidence>
<evidence type="ECO:0000256" key="2">
    <source>
        <dbReference type="ARBA" id="ARBA00006222"/>
    </source>
</evidence>
<dbReference type="Pfam" id="PF03234">
    <property type="entry name" value="CDC37_N"/>
    <property type="match status" value="1"/>
</dbReference>
<dbReference type="GO" id="GO:0050821">
    <property type="term" value="P:protein stabilization"/>
    <property type="evidence" value="ECO:0007669"/>
    <property type="project" value="TreeGrafter"/>
</dbReference>
<proteinExistence type="inferred from homology"/>
<comment type="caution">
    <text evidence="10">The sequence shown here is derived from an EMBL/GenBank/DDBJ whole genome shotgun (WGS) entry which is preliminary data.</text>
</comment>
<feature type="domain" description="Cdc37 N-terminal" evidence="9">
    <location>
        <begin position="2"/>
        <end position="201"/>
    </location>
</feature>
<dbReference type="PANTHER" id="PTHR12800">
    <property type="entry name" value="CDC37-RELATED"/>
    <property type="match status" value="1"/>
</dbReference>
<dbReference type="SUPFAM" id="SSF101391">
    <property type="entry name" value="Hsp90 co-chaperone CDC37"/>
    <property type="match status" value="1"/>
</dbReference>
<feature type="region of interest" description="Disordered" evidence="6">
    <location>
        <begin position="171"/>
        <end position="225"/>
    </location>
</feature>
<feature type="compositionally biased region" description="Polar residues" evidence="6">
    <location>
        <begin position="189"/>
        <end position="202"/>
    </location>
</feature>
<feature type="region of interest" description="Disordered" evidence="6">
    <location>
        <begin position="502"/>
        <end position="534"/>
    </location>
</feature>
<evidence type="ECO:0000256" key="6">
    <source>
        <dbReference type="SAM" id="MobiDB-lite"/>
    </source>
</evidence>
<feature type="compositionally biased region" description="Acidic residues" evidence="6">
    <location>
        <begin position="257"/>
        <end position="271"/>
    </location>
</feature>
<gene>
    <name evidence="10" type="primary">CDC37</name>
    <name evidence="10" type="ORF">TWF730_007753</name>
</gene>
<feature type="region of interest" description="Disordered" evidence="6">
    <location>
        <begin position="242"/>
        <end position="280"/>
    </location>
</feature>
<evidence type="ECO:0000256" key="4">
    <source>
        <dbReference type="ARBA" id="ARBA00023186"/>
    </source>
</evidence>
<dbReference type="Pfam" id="PF08565">
    <property type="entry name" value="CDC37_M"/>
    <property type="match status" value="1"/>
</dbReference>
<dbReference type="GO" id="GO:0031072">
    <property type="term" value="F:heat shock protein binding"/>
    <property type="evidence" value="ECO:0007669"/>
    <property type="project" value="TreeGrafter"/>
</dbReference>
<evidence type="ECO:0000256" key="1">
    <source>
        <dbReference type="ARBA" id="ARBA00004496"/>
    </source>
</evidence>
<evidence type="ECO:0000259" key="8">
    <source>
        <dbReference type="SMART" id="SM01070"/>
    </source>
</evidence>
<dbReference type="SMART" id="SM01071">
    <property type="entry name" value="CDC37_N"/>
    <property type="match status" value="1"/>
</dbReference>
<keyword evidence="3" id="KW-0963">Cytoplasm</keyword>
<dbReference type="SMART" id="SM01070">
    <property type="entry name" value="CDC37_M"/>
    <property type="match status" value="1"/>
</dbReference>
<dbReference type="GO" id="GO:0006457">
    <property type="term" value="P:protein folding"/>
    <property type="evidence" value="ECO:0007669"/>
    <property type="project" value="TreeGrafter"/>
</dbReference>
<feature type="compositionally biased region" description="Low complexity" evidence="6">
    <location>
        <begin position="89"/>
        <end position="99"/>
    </location>
</feature>
<dbReference type="GO" id="GO:0051082">
    <property type="term" value="F:unfolded protein binding"/>
    <property type="evidence" value="ECO:0007669"/>
    <property type="project" value="TreeGrafter"/>
</dbReference>
<dbReference type="AlphaFoldDB" id="A0AAV9V983"/>
<feature type="compositionally biased region" description="Basic and acidic residues" evidence="6">
    <location>
        <begin position="171"/>
        <end position="188"/>
    </location>
</feature>
<accession>A0AAV9V983</accession>
<protein>
    <recommendedName>
        <fullName evidence="5">Hsp90 chaperone protein kinase-targeting subunit</fullName>
    </recommendedName>
</protein>
<feature type="domain" description="Cdc37 Hsp90 binding" evidence="8">
    <location>
        <begin position="243"/>
        <end position="403"/>
    </location>
</feature>
<dbReference type="GO" id="GO:0051087">
    <property type="term" value="F:protein-folding chaperone binding"/>
    <property type="evidence" value="ECO:0007669"/>
    <property type="project" value="TreeGrafter"/>
</dbReference>
<dbReference type="GO" id="GO:0019901">
    <property type="term" value="F:protein kinase binding"/>
    <property type="evidence" value="ECO:0007669"/>
    <property type="project" value="InterPro"/>
</dbReference>
<dbReference type="Gene3D" id="1.20.58.610">
    <property type="entry name" value="Cdc37, Hsp90 binding domain"/>
    <property type="match status" value="1"/>
</dbReference>
<dbReference type="InterPro" id="IPR004918">
    <property type="entry name" value="Cdc37"/>
</dbReference>
<keyword evidence="4" id="KW-0143">Chaperone</keyword>
<sequence>MVIDYSKWDNLELSDDSDVEVHPNVDKKSFIRWKQRDIHEKREQRSQTKEHMRLEHQMNDRLLSRIEILHNALKSHIESSESGSESKGDPSSSPSSPEEFVLQTLLETTTPEDMEKAQVLGKPDPNAPTYAEMLTKLADKVSSEIPKNATNRWKAFEKGILGFKNELKSRNDASKAELEEMERVDSRKITSSGLRDGFNTTHVAKADPAPAPPPPAAASSKKAGKSKIETVELLNAGGGGSFSKSSGIDSLSSGAEADIDEDEDDEEDEEAEFNRQHHTTKLGKDFGKIKSSDLRASAEFIARNPTVLAERESDGLLIEAFNAQIDGKDNLAKQYVHQALLLQYCRQLGGSANAVQLFFKRITTPNHTAQAAFFNDVNDTHFKLKGRSIEIAKDRSETKEVEQIQLHAVDPNQQIHIDIPPKDSDDPAVKEARQIFEAFPPGFQKALETKDLDKINVVLGKMSVEEAEEIVGKLSESGMLSLIEEIIDSTTEEGQAKLAAIEAEKKDKGKQSTLAGQPIKEEEEEYNPLVDEVD</sequence>
<evidence type="ECO:0000259" key="7">
    <source>
        <dbReference type="SMART" id="SM01069"/>
    </source>
</evidence>
<evidence type="ECO:0000256" key="3">
    <source>
        <dbReference type="ARBA" id="ARBA00022490"/>
    </source>
</evidence>
<dbReference type="InterPro" id="IPR038189">
    <property type="entry name" value="Cdc37_Hsp90-bd_sf"/>
</dbReference>
<feature type="domain" description="Cdc37 C-terminal" evidence="7">
    <location>
        <begin position="417"/>
        <end position="512"/>
    </location>
</feature>